<evidence type="ECO:0000313" key="10">
    <source>
        <dbReference type="Proteomes" id="UP000076586"/>
    </source>
</evidence>
<keyword evidence="4 7" id="KW-0732">Signal</keyword>
<evidence type="ECO:0000256" key="4">
    <source>
        <dbReference type="ARBA" id="ARBA00022729"/>
    </source>
</evidence>
<keyword evidence="6" id="KW-0325">Glycoprotein</keyword>
<dbReference type="Pfam" id="PF06964">
    <property type="entry name" value="Alpha-L-AF_C"/>
    <property type="match status" value="1"/>
</dbReference>
<dbReference type="InterPro" id="IPR055235">
    <property type="entry name" value="ASD1_cat"/>
</dbReference>
<evidence type="ECO:0000259" key="8">
    <source>
        <dbReference type="SMART" id="SM00813"/>
    </source>
</evidence>
<reference evidence="10" key="1">
    <citation type="submission" date="2016-04" db="EMBL/GenBank/DDBJ databases">
        <title>Draft genome sequence of Paludibacter jiangxiensis strain NM7.</title>
        <authorList>
            <person name="Qiu Y."/>
            <person name="Matsuura N."/>
            <person name="Ohashi A."/>
            <person name="Tourlousse M.D."/>
            <person name="Sekiguchi Y."/>
        </authorList>
    </citation>
    <scope>NUCLEOTIDE SEQUENCE [LARGE SCALE GENOMIC DNA]</scope>
    <source>
        <strain evidence="10">NM7</strain>
    </source>
</reference>
<dbReference type="PANTHER" id="PTHR31776:SF0">
    <property type="entry name" value="ALPHA-L-ARABINOFURANOSIDASE 1"/>
    <property type="match status" value="1"/>
</dbReference>
<dbReference type="Pfam" id="PF22848">
    <property type="entry name" value="ASD1_dom"/>
    <property type="match status" value="1"/>
</dbReference>
<dbReference type="RefSeq" id="WP_068705038.1">
    <property type="nucleotide sequence ID" value="NZ_BDCR01000004.1"/>
</dbReference>
<accession>A0A171AF82</accession>
<reference evidence="10" key="2">
    <citation type="journal article" date="2017" name="Genome Announc.">
        <title>Draft genome sequence of Paludibacter jiangxiensis NM7(T), a propionate-producing fermentative bacterium.</title>
        <authorList>
            <person name="Qiu Y.-L."/>
            <person name="Tourlousse D.M."/>
            <person name="Matsuura N."/>
            <person name="Ohashi A."/>
            <person name="Sekiguchi Y."/>
        </authorList>
    </citation>
    <scope>NUCLEOTIDE SEQUENCE [LARGE SCALE GENOMIC DNA]</scope>
    <source>
        <strain evidence="10">NM7</strain>
    </source>
</reference>
<dbReference type="SUPFAM" id="SSF51011">
    <property type="entry name" value="Glycosyl hydrolase domain"/>
    <property type="match status" value="1"/>
</dbReference>
<protein>
    <recommendedName>
        <fullName evidence="3">non-reducing end alpha-L-arabinofuranosidase</fullName>
        <ecNumber evidence="3">3.2.1.55</ecNumber>
    </recommendedName>
</protein>
<keyword evidence="5" id="KW-0378">Hydrolase</keyword>
<dbReference type="PANTHER" id="PTHR31776">
    <property type="entry name" value="ALPHA-L-ARABINOFURANOSIDASE 1"/>
    <property type="match status" value="1"/>
</dbReference>
<sequence>MKKTQKKVSVLTAFALLFGYLQIPVIAQQPAVTAYRMNLNVDQLGIDISPTLNGIFFEDLNFANDGGISAQLIQNNSFQMYNVTGSAETGPANKKVPEFSKSPTDIYSWTVVSAGGGSGSVTLVDSKPLVTYKKLYNFDEKDQYDDALKYKQYCAQITINKAGNGFGLAANGFGINPNGQERQGFYYANNTQIPSIAVNAGVKYDLGLYLQGKDYKGTVTVYLEDASGKRNSNALTFKGMNGNWKKFAGKLTAQRSVDSRLIIAGTATGTFYLDFVTLVPEASQLWRAGKIGGFRKDMLEALEKLHPKFMRFPGGCASEGSNYWGQYFWKNTIGPVEERIGIRNHWGYWTSQHIGYYEYLKMAEALGAKPLPVLNNGVTCQFAGRSYIAPLGTDEEKKRFYDIYVKDALDLIEFCNGNASTEWGAKRIAMGHPKPFNLEYLGVGNENSGEAFWERFDIIYKAVKEKYPNINVVSTAGAGGSGKEFDANYSIIDQKYPVSIVDEHYYSSDEWFFGNTHRYDKDKVRGNQGNTYNREKPTRVFVGEFANSRTNNAYVSTLAEAAYSTGLERNSDMVVMAAYAPLFCKKGFSKWGSNLIWFDNRGLWRTTNYYYMSMFASNIGNKAIEISPLYKAADQSEDSKVYTSPTIDTKTGTIYLKVVNAEAVPKETTIALNGVGNGKYKATMEYLTSGDTSIKNQGSQNFYSSAPDVKDFTYNEAITPQTKDLGMVSGSLKVTFPVNSVCVIKLVKTK</sequence>
<proteinExistence type="inferred from homology"/>
<dbReference type="InterPro" id="IPR010720">
    <property type="entry name" value="Alpha-L-AF_C"/>
</dbReference>
<organism evidence="9 10">
    <name type="scientific">Paludibacter jiangxiensis</name>
    <dbReference type="NCBI Taxonomy" id="681398"/>
    <lineage>
        <taxon>Bacteria</taxon>
        <taxon>Pseudomonadati</taxon>
        <taxon>Bacteroidota</taxon>
        <taxon>Bacteroidia</taxon>
        <taxon>Bacteroidales</taxon>
        <taxon>Paludibacteraceae</taxon>
        <taxon>Paludibacter</taxon>
    </lineage>
</organism>
<comment type="similarity">
    <text evidence="2">Belongs to the glycosyl hydrolase 51 family.</text>
</comment>
<dbReference type="Gene3D" id="2.60.40.1180">
    <property type="entry name" value="Golgi alpha-mannosidase II"/>
    <property type="match status" value="1"/>
</dbReference>
<dbReference type="InterPro" id="IPR017853">
    <property type="entry name" value="GH"/>
</dbReference>
<name>A0A171AF82_9BACT</name>
<dbReference type="InterPro" id="IPR013780">
    <property type="entry name" value="Glyco_hydro_b"/>
</dbReference>
<dbReference type="Proteomes" id="UP000076586">
    <property type="component" value="Unassembled WGS sequence"/>
</dbReference>
<dbReference type="SMART" id="SM00813">
    <property type="entry name" value="Alpha-L-AF_C"/>
    <property type="match status" value="1"/>
</dbReference>
<gene>
    <name evidence="9" type="ORF">PJIAN_4177</name>
</gene>
<feature type="signal peptide" evidence="7">
    <location>
        <begin position="1"/>
        <end position="27"/>
    </location>
</feature>
<evidence type="ECO:0000256" key="1">
    <source>
        <dbReference type="ARBA" id="ARBA00001462"/>
    </source>
</evidence>
<keyword evidence="10" id="KW-1185">Reference proteome</keyword>
<evidence type="ECO:0000256" key="2">
    <source>
        <dbReference type="ARBA" id="ARBA00007186"/>
    </source>
</evidence>
<feature type="chain" id="PRO_5007905221" description="non-reducing end alpha-L-arabinofuranosidase" evidence="7">
    <location>
        <begin position="28"/>
        <end position="750"/>
    </location>
</feature>
<comment type="caution">
    <text evidence="9">The sequence shown here is derived from an EMBL/GenBank/DDBJ whole genome shotgun (WGS) entry which is preliminary data.</text>
</comment>
<dbReference type="InterPro" id="IPR051563">
    <property type="entry name" value="Glycosyl_Hydrolase_51"/>
</dbReference>
<comment type="catalytic activity">
    <reaction evidence="1">
        <text>Hydrolysis of terminal non-reducing alpha-L-arabinofuranoside residues in alpha-L-arabinosides.</text>
        <dbReference type="EC" id="3.2.1.55"/>
    </reaction>
</comment>
<dbReference type="STRING" id="681398.PJIAN_4177"/>
<dbReference type="EC" id="3.2.1.55" evidence="3"/>
<dbReference type="Gene3D" id="2.60.120.260">
    <property type="entry name" value="Galactose-binding domain-like"/>
    <property type="match status" value="1"/>
</dbReference>
<dbReference type="AlphaFoldDB" id="A0A171AF82"/>
<dbReference type="GO" id="GO:0046373">
    <property type="term" value="P:L-arabinose metabolic process"/>
    <property type="evidence" value="ECO:0007669"/>
    <property type="project" value="InterPro"/>
</dbReference>
<dbReference type="SUPFAM" id="SSF51445">
    <property type="entry name" value="(Trans)glycosidases"/>
    <property type="match status" value="1"/>
</dbReference>
<dbReference type="GO" id="GO:0046556">
    <property type="term" value="F:alpha-L-arabinofuranosidase activity"/>
    <property type="evidence" value="ECO:0007669"/>
    <property type="project" value="UniProtKB-EC"/>
</dbReference>
<evidence type="ECO:0000256" key="5">
    <source>
        <dbReference type="ARBA" id="ARBA00022801"/>
    </source>
</evidence>
<feature type="domain" description="Alpha-L-arabinofuranosidase C-terminal" evidence="8">
    <location>
        <begin position="543"/>
        <end position="740"/>
    </location>
</feature>
<evidence type="ECO:0000256" key="3">
    <source>
        <dbReference type="ARBA" id="ARBA00012670"/>
    </source>
</evidence>
<dbReference type="EMBL" id="BDCR01000004">
    <property type="protein sequence ID" value="GAT63638.1"/>
    <property type="molecule type" value="Genomic_DNA"/>
</dbReference>
<dbReference type="Gene3D" id="3.20.20.80">
    <property type="entry name" value="Glycosidases"/>
    <property type="match status" value="1"/>
</dbReference>
<dbReference type="OrthoDB" id="9803578at2"/>
<evidence type="ECO:0000313" key="9">
    <source>
        <dbReference type="EMBL" id="GAT63638.1"/>
    </source>
</evidence>
<evidence type="ECO:0000256" key="7">
    <source>
        <dbReference type="SAM" id="SignalP"/>
    </source>
</evidence>
<evidence type="ECO:0000256" key="6">
    <source>
        <dbReference type="ARBA" id="ARBA00023180"/>
    </source>
</evidence>